<evidence type="ECO:0000313" key="2">
    <source>
        <dbReference type="Proteomes" id="UP000249185"/>
    </source>
</evidence>
<organism evidence="1 2">
    <name type="scientific">Rhodovulum sulfidophilum</name>
    <name type="common">Rhodobacter sulfidophilus</name>
    <dbReference type="NCBI Taxonomy" id="35806"/>
    <lineage>
        <taxon>Bacteria</taxon>
        <taxon>Pseudomonadati</taxon>
        <taxon>Pseudomonadota</taxon>
        <taxon>Alphaproteobacteria</taxon>
        <taxon>Rhodobacterales</taxon>
        <taxon>Paracoccaceae</taxon>
        <taxon>Rhodovulum</taxon>
    </lineage>
</organism>
<proteinExistence type="predicted"/>
<dbReference type="PANTHER" id="PTHR37466:SF1">
    <property type="entry name" value="SLR1628 PROTEIN"/>
    <property type="match status" value="1"/>
</dbReference>
<reference evidence="1 2" key="1">
    <citation type="submission" date="2017-08" db="EMBL/GenBank/DDBJ databases">
        <title>Infants hospitalized years apart are colonized by the same room-sourced microbial strains.</title>
        <authorList>
            <person name="Brooks B."/>
            <person name="Olm M.R."/>
            <person name="Firek B.A."/>
            <person name="Baker R."/>
            <person name="Thomas B.C."/>
            <person name="Morowitz M.J."/>
            <person name="Banfield J.F."/>
        </authorList>
    </citation>
    <scope>NUCLEOTIDE SEQUENCE [LARGE SCALE GENOMIC DNA]</scope>
    <source>
        <strain evidence="1">S2_005_002_R2_34</strain>
    </source>
</reference>
<protein>
    <submittedName>
        <fullName evidence="1">DUF2237 domain-containing protein</fullName>
    </submittedName>
</protein>
<sequence>MRDMTETIEESINVLGEKLKPCAFDPVTGFYRNGCCDTGAEDRGAHTVCVRVTEEFLAYSRARGNDLSTPRPEFGFHGLRPGDRWCLCAERWKEAWMAGVAPKVILASTHRATLRHVPIEALLANAMPGKGTTRA</sequence>
<dbReference type="Pfam" id="PF09996">
    <property type="entry name" value="DUF2237"/>
    <property type="match status" value="1"/>
</dbReference>
<dbReference type="AlphaFoldDB" id="A0A2W5NAD3"/>
<gene>
    <name evidence="1" type="ORF">DI556_07905</name>
</gene>
<evidence type="ECO:0000313" key="1">
    <source>
        <dbReference type="EMBL" id="PZQ50466.1"/>
    </source>
</evidence>
<dbReference type="InterPro" id="IPR018714">
    <property type="entry name" value="DUF2237"/>
</dbReference>
<name>A0A2W5NAD3_RHOSU</name>
<comment type="caution">
    <text evidence="1">The sequence shown here is derived from an EMBL/GenBank/DDBJ whole genome shotgun (WGS) entry which is preliminary data.</text>
</comment>
<dbReference type="Proteomes" id="UP000249185">
    <property type="component" value="Unassembled WGS sequence"/>
</dbReference>
<dbReference type="Gene3D" id="3.30.56.110">
    <property type="entry name" value="Protein of unknown function DUF2237"/>
    <property type="match status" value="1"/>
</dbReference>
<accession>A0A2W5NAD3</accession>
<dbReference type="EMBL" id="QFPW01000004">
    <property type="protein sequence ID" value="PZQ50466.1"/>
    <property type="molecule type" value="Genomic_DNA"/>
</dbReference>
<dbReference type="PANTHER" id="PTHR37466">
    <property type="entry name" value="SLR1628 PROTEIN"/>
    <property type="match status" value="1"/>
</dbReference>